<dbReference type="CDD" id="cd17536">
    <property type="entry name" value="REC_YesN-like"/>
    <property type="match status" value="1"/>
</dbReference>
<dbReference type="PROSITE" id="PS01124">
    <property type="entry name" value="HTH_ARAC_FAMILY_2"/>
    <property type="match status" value="1"/>
</dbReference>
<dbReference type="SUPFAM" id="SSF46689">
    <property type="entry name" value="Homeodomain-like"/>
    <property type="match status" value="2"/>
</dbReference>
<dbReference type="InterPro" id="IPR051552">
    <property type="entry name" value="HptR"/>
</dbReference>
<reference evidence="11" key="1">
    <citation type="submission" date="2020-06" db="EMBL/GenBank/DDBJ databases">
        <title>Novel chitinolytic bacterium.</title>
        <authorList>
            <person name="Ungkulpasvich U."/>
            <person name="Kosugi A."/>
            <person name="Uke A."/>
        </authorList>
    </citation>
    <scope>NUCLEOTIDE SEQUENCE</scope>
    <source>
        <strain evidence="11">UUS1-1</strain>
    </source>
</reference>
<keyword evidence="3 8" id="KW-0597">Phosphoprotein</keyword>
<keyword evidence="6" id="KW-0238">DNA-binding</keyword>
<dbReference type="PANTHER" id="PTHR42713">
    <property type="entry name" value="HISTIDINE KINASE-RELATED"/>
    <property type="match status" value="1"/>
</dbReference>
<name>A0A8J6LHM4_9FIRM</name>
<dbReference type="InterPro" id="IPR001789">
    <property type="entry name" value="Sig_transdc_resp-reg_receiver"/>
</dbReference>
<evidence type="ECO:0000256" key="4">
    <source>
        <dbReference type="ARBA" id="ARBA00023012"/>
    </source>
</evidence>
<dbReference type="AlphaFoldDB" id="A0A8J6LHM4"/>
<evidence type="ECO:0000313" key="12">
    <source>
        <dbReference type="Proteomes" id="UP000657177"/>
    </source>
</evidence>
<dbReference type="PRINTS" id="PR00032">
    <property type="entry name" value="HTHARAC"/>
</dbReference>
<feature type="domain" description="HTH araC/xylS-type" evidence="9">
    <location>
        <begin position="436"/>
        <end position="535"/>
    </location>
</feature>
<evidence type="ECO:0000256" key="7">
    <source>
        <dbReference type="ARBA" id="ARBA00023163"/>
    </source>
</evidence>
<dbReference type="Gene3D" id="1.10.10.60">
    <property type="entry name" value="Homeodomain-like"/>
    <property type="match status" value="2"/>
</dbReference>
<dbReference type="GO" id="GO:0000160">
    <property type="term" value="P:phosphorelay signal transduction system"/>
    <property type="evidence" value="ECO:0007669"/>
    <property type="project" value="UniProtKB-KW"/>
</dbReference>
<comment type="caution">
    <text evidence="11">The sequence shown here is derived from an EMBL/GenBank/DDBJ whole genome shotgun (WGS) entry which is preliminary data.</text>
</comment>
<dbReference type="InterPro" id="IPR011006">
    <property type="entry name" value="CheY-like_superfamily"/>
</dbReference>
<keyword evidence="2" id="KW-0963">Cytoplasm</keyword>
<proteinExistence type="predicted"/>
<keyword evidence="12" id="KW-1185">Reference proteome</keyword>
<evidence type="ECO:0000256" key="8">
    <source>
        <dbReference type="PROSITE-ProRule" id="PRU00169"/>
    </source>
</evidence>
<dbReference type="InterPro" id="IPR020449">
    <property type="entry name" value="Tscrpt_reg_AraC-type_HTH"/>
</dbReference>
<dbReference type="PANTHER" id="PTHR42713:SF3">
    <property type="entry name" value="TRANSCRIPTIONAL REGULATORY PROTEIN HPTR"/>
    <property type="match status" value="1"/>
</dbReference>
<evidence type="ECO:0000256" key="1">
    <source>
        <dbReference type="ARBA" id="ARBA00004496"/>
    </source>
</evidence>
<evidence type="ECO:0000256" key="5">
    <source>
        <dbReference type="ARBA" id="ARBA00023015"/>
    </source>
</evidence>
<dbReference type="InterPro" id="IPR041522">
    <property type="entry name" value="CdaR_GGDEF"/>
</dbReference>
<dbReference type="RefSeq" id="WP_181338821.1">
    <property type="nucleotide sequence ID" value="NZ_JAAKDE010000004.1"/>
</dbReference>
<dbReference type="GO" id="GO:0003700">
    <property type="term" value="F:DNA-binding transcription factor activity"/>
    <property type="evidence" value="ECO:0007669"/>
    <property type="project" value="InterPro"/>
</dbReference>
<dbReference type="Gene3D" id="3.40.50.2300">
    <property type="match status" value="1"/>
</dbReference>
<organism evidence="11 12">
    <name type="scientific">Capillibacterium thermochitinicola</name>
    <dbReference type="NCBI Taxonomy" id="2699427"/>
    <lineage>
        <taxon>Bacteria</taxon>
        <taxon>Bacillati</taxon>
        <taxon>Bacillota</taxon>
        <taxon>Capillibacterium</taxon>
    </lineage>
</organism>
<evidence type="ECO:0000313" key="11">
    <source>
        <dbReference type="EMBL" id="MBA2132365.1"/>
    </source>
</evidence>
<keyword evidence="4" id="KW-0902">Two-component regulatory system</keyword>
<sequence length="541" mass="62986">MYTVMLIDDEPIILEKLRHVIDWEQEGCRIVAEAQNGAEALKLCRDLKPQLIFSDIYMPLMDGIELAEEIKTFLPESLVILISGYNEFSYAQKAIEAGVFRYLLKPIRAGELTKILAEAKECLDARRQATEEKIRLQNLIRKNLPSLREKFFIKLINGEVGPEDLKEQLAFLEIELKGKMWGTILFHLDNYLQLVKENKEAQLQFYKFHLLDLVKKQFTTPSFLYAFINKPNEIVLLYGLENTEQEKEIYETVLSVQDEIMRTDGVSFSAGIGRLYPDLVAQERSYREARLALEFKIWTGGNALIPYKDIENSKSGRLLHHREQETLSSLLREGDYAKIESFLAQLFANLQTENYLLMPKSYLRLTILDLVNQIIRSLLEFNGSPDELYGSDFDPVREIEKFDTLDQLQSWLAKLAKEAVEFINNHKQKVGRNFVEKARQYIEANFRDPELNLDKVAEHVYISACYLSRLFKEVTDYSFTEYLNRLRIKEAKRLLLTSPAKIYEIAEAVGFRDSHYFGIVFKKITGLAPSEYRDQVRDRFK</sequence>
<dbReference type="InterPro" id="IPR018060">
    <property type="entry name" value="HTH_AraC"/>
</dbReference>
<keyword evidence="5" id="KW-0805">Transcription regulation</keyword>
<dbReference type="SUPFAM" id="SSF52172">
    <property type="entry name" value="CheY-like"/>
    <property type="match status" value="1"/>
</dbReference>
<dbReference type="Pfam" id="PF00072">
    <property type="entry name" value="Response_reg"/>
    <property type="match status" value="1"/>
</dbReference>
<dbReference type="Pfam" id="PF12833">
    <property type="entry name" value="HTH_18"/>
    <property type="match status" value="1"/>
</dbReference>
<dbReference type="InterPro" id="IPR009057">
    <property type="entry name" value="Homeodomain-like_sf"/>
</dbReference>
<evidence type="ECO:0000259" key="10">
    <source>
        <dbReference type="PROSITE" id="PS50110"/>
    </source>
</evidence>
<evidence type="ECO:0000256" key="2">
    <source>
        <dbReference type="ARBA" id="ARBA00022490"/>
    </source>
</evidence>
<feature type="domain" description="Response regulatory" evidence="10">
    <location>
        <begin position="3"/>
        <end position="120"/>
    </location>
</feature>
<dbReference type="PROSITE" id="PS50110">
    <property type="entry name" value="RESPONSE_REGULATORY"/>
    <property type="match status" value="1"/>
</dbReference>
<evidence type="ECO:0000256" key="3">
    <source>
        <dbReference type="ARBA" id="ARBA00022553"/>
    </source>
</evidence>
<dbReference type="SMART" id="SM00448">
    <property type="entry name" value="REC"/>
    <property type="match status" value="1"/>
</dbReference>
<dbReference type="SMART" id="SM00342">
    <property type="entry name" value="HTH_ARAC"/>
    <property type="match status" value="1"/>
</dbReference>
<dbReference type="GO" id="GO:0005737">
    <property type="term" value="C:cytoplasm"/>
    <property type="evidence" value="ECO:0007669"/>
    <property type="project" value="UniProtKB-SubCell"/>
</dbReference>
<feature type="modified residue" description="4-aspartylphosphate" evidence="8">
    <location>
        <position position="55"/>
    </location>
</feature>
<evidence type="ECO:0000259" key="9">
    <source>
        <dbReference type="PROSITE" id="PS01124"/>
    </source>
</evidence>
<keyword evidence="7" id="KW-0804">Transcription</keyword>
<comment type="subcellular location">
    <subcellularLocation>
        <location evidence="1">Cytoplasm</location>
    </subcellularLocation>
</comment>
<dbReference type="Pfam" id="PF17853">
    <property type="entry name" value="GGDEF_2"/>
    <property type="match status" value="1"/>
</dbReference>
<dbReference type="EMBL" id="JAAKDE010000004">
    <property type="protein sequence ID" value="MBA2132365.1"/>
    <property type="molecule type" value="Genomic_DNA"/>
</dbReference>
<protein>
    <submittedName>
        <fullName evidence="11">Response regulator</fullName>
    </submittedName>
</protein>
<dbReference type="GO" id="GO:0043565">
    <property type="term" value="F:sequence-specific DNA binding"/>
    <property type="evidence" value="ECO:0007669"/>
    <property type="project" value="InterPro"/>
</dbReference>
<evidence type="ECO:0000256" key="6">
    <source>
        <dbReference type="ARBA" id="ARBA00023125"/>
    </source>
</evidence>
<dbReference type="InterPro" id="IPR018062">
    <property type="entry name" value="HTH_AraC-typ_CS"/>
</dbReference>
<dbReference type="PROSITE" id="PS00041">
    <property type="entry name" value="HTH_ARAC_FAMILY_1"/>
    <property type="match status" value="1"/>
</dbReference>
<gene>
    <name evidence="11" type="ORF">G5B42_02220</name>
</gene>
<dbReference type="Proteomes" id="UP000657177">
    <property type="component" value="Unassembled WGS sequence"/>
</dbReference>
<accession>A0A8J6LHM4</accession>